<comment type="caution">
    <text evidence="4">The sequence shown here is derived from an EMBL/GenBank/DDBJ whole genome shotgun (WGS) entry which is preliminary data.</text>
</comment>
<evidence type="ECO:0000259" key="3">
    <source>
        <dbReference type="Pfam" id="PF23328"/>
    </source>
</evidence>
<evidence type="ECO:0000256" key="1">
    <source>
        <dbReference type="SAM" id="MobiDB-lite"/>
    </source>
</evidence>
<organism evidence="4 5">
    <name type="scientific">Diploscapter pachys</name>
    <dbReference type="NCBI Taxonomy" id="2018661"/>
    <lineage>
        <taxon>Eukaryota</taxon>
        <taxon>Metazoa</taxon>
        <taxon>Ecdysozoa</taxon>
        <taxon>Nematoda</taxon>
        <taxon>Chromadorea</taxon>
        <taxon>Rhabditida</taxon>
        <taxon>Rhabditina</taxon>
        <taxon>Rhabditomorpha</taxon>
        <taxon>Rhabditoidea</taxon>
        <taxon>Rhabditidae</taxon>
        <taxon>Diploscapter</taxon>
    </lineage>
</organism>
<dbReference type="OrthoDB" id="5822275at2759"/>
<reference evidence="4 5" key="1">
    <citation type="journal article" date="2017" name="Curr. Biol.">
        <title>Genome architecture and evolution of a unichromosomal asexual nematode.</title>
        <authorList>
            <person name="Fradin H."/>
            <person name="Zegar C."/>
            <person name="Gutwein M."/>
            <person name="Lucas J."/>
            <person name="Kovtun M."/>
            <person name="Corcoran D."/>
            <person name="Baugh L.R."/>
            <person name="Kiontke K."/>
            <person name="Gunsalus K."/>
            <person name="Fitch D.H."/>
            <person name="Piano F."/>
        </authorList>
    </citation>
    <scope>NUCLEOTIDE SEQUENCE [LARGE SCALE GENOMIC DNA]</scope>
    <source>
        <strain evidence="4">PF1309</strain>
    </source>
</reference>
<dbReference type="InterPro" id="IPR057507">
    <property type="entry name" value="Sha_B-like_N"/>
</dbReference>
<dbReference type="STRING" id="2018661.A0A2A2LGI2"/>
<dbReference type="Proteomes" id="UP000218231">
    <property type="component" value="Unassembled WGS sequence"/>
</dbReference>
<protein>
    <recommendedName>
        <fullName evidence="3">Shavenoid isoform B-like N-terminal domain-containing protein</fullName>
    </recommendedName>
</protein>
<dbReference type="AlphaFoldDB" id="A0A2A2LGI2"/>
<dbReference type="Pfam" id="PF23328">
    <property type="entry name" value="Sha_B_N"/>
    <property type="match status" value="1"/>
</dbReference>
<evidence type="ECO:0000313" key="4">
    <source>
        <dbReference type="EMBL" id="PAV85245.1"/>
    </source>
</evidence>
<evidence type="ECO:0000256" key="2">
    <source>
        <dbReference type="SAM" id="SignalP"/>
    </source>
</evidence>
<accession>A0A2A2LGI2</accession>
<dbReference type="PANTHER" id="PTHR39387">
    <property type="entry name" value="SHAVENOID, ISOFORM B"/>
    <property type="match status" value="1"/>
</dbReference>
<name>A0A2A2LGI2_9BILA</name>
<sequence length="486" mass="54639">MHFPTSTPVSSSLIISIIASIASASPAFFVKSIVSSVVREPNKPDQIVSALCPAECHTLFGALTNNSTFITCSCICPKDAPIFHNSISRCVPNIDECRSTVLQWNNSVPVFNLPPKHGIVNLLSPLVSQQNVDTTRGCRIRTTQFENARHRLAEMSNNLFHIESLFSKAYIIFDGNQEDASKIAGFCVIWQICQNLKRRKRKILSMMQARVLKVQKEQQNYRMEPALGDFEIIYDNADEEWPIRDANGNYLLQPKRAVAVPARAYFTDLIDGAAEEEEEHLIYLRRMIGVAKMRIRMKRFSPTLSSIIEEVGEDKPDENKWDHAKIIETKIVDRPSLPVNSIKFIQSNEMSNPDDSPRLNRVKQLINDFEQLDQVNDDNASRSHPSAIPSPSTPPLNRSIPPAPQRFKSMIPTPIAQRSPHISRAALASSESRQLGSAPNAPSMRANRMRRCAPMNNKGLYFGDAMRTKSLPRRITRPRSTTASYG</sequence>
<feature type="region of interest" description="Disordered" evidence="1">
    <location>
        <begin position="376"/>
        <end position="447"/>
    </location>
</feature>
<proteinExistence type="predicted"/>
<feature type="chain" id="PRO_5012042117" description="Shavenoid isoform B-like N-terminal domain-containing protein" evidence="2">
    <location>
        <begin position="25"/>
        <end position="486"/>
    </location>
</feature>
<gene>
    <name evidence="4" type="ORF">WR25_01002</name>
</gene>
<dbReference type="PANTHER" id="PTHR39387:SF1">
    <property type="entry name" value="SHAVENOID, ISOFORM B"/>
    <property type="match status" value="1"/>
</dbReference>
<dbReference type="GO" id="GO:0005938">
    <property type="term" value="C:cell cortex"/>
    <property type="evidence" value="ECO:0007669"/>
    <property type="project" value="TreeGrafter"/>
</dbReference>
<feature type="signal peptide" evidence="2">
    <location>
        <begin position="1"/>
        <end position="24"/>
    </location>
</feature>
<keyword evidence="2" id="KW-0732">Signal</keyword>
<keyword evidence="5" id="KW-1185">Reference proteome</keyword>
<evidence type="ECO:0000313" key="5">
    <source>
        <dbReference type="Proteomes" id="UP000218231"/>
    </source>
</evidence>
<dbReference type="EMBL" id="LIAE01006795">
    <property type="protein sequence ID" value="PAV85245.1"/>
    <property type="molecule type" value="Genomic_DNA"/>
</dbReference>
<feature type="domain" description="Shavenoid isoform B-like N-terminal" evidence="3">
    <location>
        <begin position="35"/>
        <end position="95"/>
    </location>
</feature>